<dbReference type="PROSITE" id="PS00674">
    <property type="entry name" value="AAA"/>
    <property type="match status" value="1"/>
</dbReference>
<dbReference type="Pfam" id="PF23242">
    <property type="entry name" value="AAA_lid_TRIP13_C"/>
    <property type="match status" value="1"/>
</dbReference>
<dbReference type="GO" id="GO:0005634">
    <property type="term" value="C:nucleus"/>
    <property type="evidence" value="ECO:0007669"/>
    <property type="project" value="TreeGrafter"/>
</dbReference>
<dbReference type="EMBL" id="HE616743">
    <property type="protein sequence ID" value="CCE90416.1"/>
    <property type="molecule type" value="Genomic_DNA"/>
</dbReference>
<proteinExistence type="inferred from homology"/>
<dbReference type="GO" id="GO:0007131">
    <property type="term" value="P:reciprocal meiotic recombination"/>
    <property type="evidence" value="ECO:0007669"/>
    <property type="project" value="TreeGrafter"/>
</dbReference>
<dbReference type="Pfam" id="PF00004">
    <property type="entry name" value="AAA"/>
    <property type="match status" value="1"/>
</dbReference>
<dbReference type="InterPro" id="IPR003960">
    <property type="entry name" value="ATPase_AAA_CS"/>
</dbReference>
<keyword evidence="4" id="KW-0469">Meiosis</keyword>
<dbReference type="InterPro" id="IPR003593">
    <property type="entry name" value="AAA+_ATPase"/>
</dbReference>
<dbReference type="Gene3D" id="3.40.50.300">
    <property type="entry name" value="P-loop containing nucleotide triphosphate hydrolases"/>
    <property type="match status" value="1"/>
</dbReference>
<keyword evidence="3 5" id="KW-0067">ATP-binding</keyword>
<dbReference type="SMART" id="SM00382">
    <property type="entry name" value="AAA"/>
    <property type="match status" value="1"/>
</dbReference>
<dbReference type="STRING" id="1076872.G8ZP72"/>
<dbReference type="GO" id="GO:0005524">
    <property type="term" value="F:ATP binding"/>
    <property type="evidence" value="ECO:0007669"/>
    <property type="project" value="UniProtKB-KW"/>
</dbReference>
<comment type="similarity">
    <text evidence="1">Belongs to the AAA ATPase family. PCH2 subfamily.</text>
</comment>
<dbReference type="AlphaFoldDB" id="G8ZP72"/>
<dbReference type="SUPFAM" id="SSF52540">
    <property type="entry name" value="P-loop containing nucleoside triphosphate hydrolases"/>
    <property type="match status" value="1"/>
</dbReference>
<dbReference type="FunCoup" id="G8ZP72">
    <property type="interactions" value="690"/>
</dbReference>
<evidence type="ECO:0000313" key="7">
    <source>
        <dbReference type="EMBL" id="CCE90416.1"/>
    </source>
</evidence>
<evidence type="ECO:0000256" key="4">
    <source>
        <dbReference type="ARBA" id="ARBA00023254"/>
    </source>
</evidence>
<dbReference type="InterPro" id="IPR003959">
    <property type="entry name" value="ATPase_AAA_core"/>
</dbReference>
<gene>
    <name evidence="7" type="primary">TDEL0B02870</name>
    <name evidence="7" type="ORF">TDEL_0B02870</name>
</gene>
<keyword evidence="8" id="KW-1185">Reference proteome</keyword>
<dbReference type="eggNOG" id="KOG0744">
    <property type="taxonomic scope" value="Eukaryota"/>
</dbReference>
<evidence type="ECO:0000256" key="1">
    <source>
        <dbReference type="ARBA" id="ARBA00007271"/>
    </source>
</evidence>
<organism evidence="7 8">
    <name type="scientific">Torulaspora delbrueckii</name>
    <name type="common">Yeast</name>
    <name type="synonym">Candida colliculosa</name>
    <dbReference type="NCBI Taxonomy" id="4950"/>
    <lineage>
        <taxon>Eukaryota</taxon>
        <taxon>Fungi</taxon>
        <taxon>Dikarya</taxon>
        <taxon>Ascomycota</taxon>
        <taxon>Saccharomycotina</taxon>
        <taxon>Saccharomycetes</taxon>
        <taxon>Saccharomycetales</taxon>
        <taxon>Saccharomycetaceae</taxon>
        <taxon>Torulaspora</taxon>
    </lineage>
</organism>
<dbReference type="PANTHER" id="PTHR45991:SF1">
    <property type="entry name" value="PACHYTENE CHECKPOINT PROTEIN 2 HOMOLOG"/>
    <property type="match status" value="1"/>
</dbReference>
<dbReference type="KEGG" id="tdl:TDEL_0B02870"/>
<dbReference type="InParanoid" id="G8ZP72"/>
<name>G8ZP72_TORDE</name>
<sequence length="573" mass="63820">MVYMVDANLRSSTVRLVRLALVEEHRVKSNDDLASGPGEVVAEKMRIFCNLLKNVIRKKLSRFTTSELDNLTLSSSVFLGEGHGSIEISEPPTEAQGRIIKSLVKVVFHQMEKKESSDNFEDLDEGHANLFLSLFIKRIHCDVFEESSLLTLNQSSHFELHERICKIVTGCENAIENKPQLFPTVYHDGFFVVHLYCCLEDNLQDSGSDVLLEEFDKIDLDDDDGSDDGDPDGPTLTSLSIYSGLISKLRVSKQTLSQTKITLLPSQDFEGLWESLHFDDRIKQRFYSYATVALKIASLSKDVEDDSYMDILANNKLLLVHGPPGTGKTTICKALCHKLSIRREFSQEVSPIDTTHKGIVVEISCSQIFSRWFGESSKNLATIFNDVENLLKINQQNASFVCLLIDEVEAIAFSRSDLLNKNESTDGVRVVSTLLTQLDRLKKYNNLLVLATSNLIESLDPAFVDRTDGAFYIGNPSKNGIVEILTLGLRGLISKGIISVLGDSSDILESPKYKQIMITIADKCLSAGTSGRTLRKLPLNCLSEHFRTIPVTLDNFLLALAMSVTSLSNQNHV</sequence>
<reference evidence="7 8" key="1">
    <citation type="journal article" date="2011" name="Proc. Natl. Acad. Sci. U.S.A.">
        <title>Evolutionary erosion of yeast sex chromosomes by mating-type switching accidents.</title>
        <authorList>
            <person name="Gordon J.L."/>
            <person name="Armisen D."/>
            <person name="Proux-Wera E."/>
            <person name="Oheigeartaigh S.S."/>
            <person name="Byrne K.P."/>
            <person name="Wolfe K.H."/>
        </authorList>
    </citation>
    <scope>NUCLEOTIDE SEQUENCE [LARGE SCALE GENOMIC DNA]</scope>
    <source>
        <strain evidence="8">ATCC 10662 / CBS 1146 / NBRC 0425 / NCYC 2629 / NRRL Y-866</strain>
    </source>
</reference>
<dbReference type="GO" id="GO:0051598">
    <property type="term" value="P:meiotic recombination checkpoint signaling"/>
    <property type="evidence" value="ECO:0007669"/>
    <property type="project" value="TreeGrafter"/>
</dbReference>
<evidence type="ECO:0000256" key="3">
    <source>
        <dbReference type="ARBA" id="ARBA00022840"/>
    </source>
</evidence>
<dbReference type="RefSeq" id="XP_003679627.1">
    <property type="nucleotide sequence ID" value="XM_003679579.1"/>
</dbReference>
<dbReference type="Proteomes" id="UP000005627">
    <property type="component" value="Chromosome 2"/>
</dbReference>
<dbReference type="GeneID" id="11504416"/>
<dbReference type="HOGENOM" id="CLU_028208_3_0_1"/>
<accession>G8ZP72</accession>
<evidence type="ECO:0000313" key="8">
    <source>
        <dbReference type="Proteomes" id="UP000005627"/>
    </source>
</evidence>
<dbReference type="OrthoDB" id="5925at2759"/>
<protein>
    <recommendedName>
        <fullName evidence="6">AAA+ ATPase domain-containing protein</fullName>
    </recommendedName>
</protein>
<keyword evidence="2 5" id="KW-0547">Nucleotide-binding</keyword>
<feature type="domain" description="AAA+ ATPase" evidence="6">
    <location>
        <begin position="314"/>
        <end position="477"/>
    </location>
</feature>
<dbReference type="GO" id="GO:0005694">
    <property type="term" value="C:chromosome"/>
    <property type="evidence" value="ECO:0007669"/>
    <property type="project" value="TreeGrafter"/>
</dbReference>
<dbReference type="InterPro" id="IPR058249">
    <property type="entry name" value="Pch2_C"/>
</dbReference>
<dbReference type="InterPro" id="IPR044539">
    <property type="entry name" value="Pch2-like"/>
</dbReference>
<evidence type="ECO:0000259" key="6">
    <source>
        <dbReference type="SMART" id="SM00382"/>
    </source>
</evidence>
<evidence type="ECO:0000256" key="2">
    <source>
        <dbReference type="ARBA" id="ARBA00022741"/>
    </source>
</evidence>
<dbReference type="GO" id="GO:0016887">
    <property type="term" value="F:ATP hydrolysis activity"/>
    <property type="evidence" value="ECO:0007669"/>
    <property type="project" value="InterPro"/>
</dbReference>
<evidence type="ECO:0000256" key="5">
    <source>
        <dbReference type="RuleBase" id="RU003651"/>
    </source>
</evidence>
<dbReference type="PANTHER" id="PTHR45991">
    <property type="entry name" value="PACHYTENE CHECKPOINT PROTEIN 2"/>
    <property type="match status" value="1"/>
</dbReference>
<dbReference type="InterPro" id="IPR027417">
    <property type="entry name" value="P-loop_NTPase"/>
</dbReference>